<keyword evidence="10" id="KW-0997">Cell inner membrane</keyword>
<comment type="caution">
    <text evidence="11">The sequence shown here is derived from an EMBL/GenBank/DDBJ whole genome shotgun (WGS) entry which is preliminary data.</text>
</comment>
<evidence type="ECO:0000256" key="7">
    <source>
        <dbReference type="ARBA" id="ARBA00022779"/>
    </source>
</evidence>
<name>A0A923HJ18_9BURK</name>
<keyword evidence="8 10" id="KW-1133">Transmembrane helix</keyword>
<dbReference type="AlphaFoldDB" id="A0A923HJ18"/>
<evidence type="ECO:0000256" key="3">
    <source>
        <dbReference type="ARBA" id="ARBA00008281"/>
    </source>
</evidence>
<evidence type="ECO:0000256" key="6">
    <source>
        <dbReference type="ARBA" id="ARBA00022692"/>
    </source>
</evidence>
<keyword evidence="7 10" id="KW-0283">Flagellar rotation</keyword>
<dbReference type="PANTHER" id="PTHR35091:SF2">
    <property type="entry name" value="FLAGELLAR PROTEIN FLIL"/>
    <property type="match status" value="1"/>
</dbReference>
<gene>
    <name evidence="11" type="primary">fliL</name>
    <name evidence="11" type="ORF">H8K36_02890</name>
</gene>
<proteinExistence type="inferred from homology"/>
<keyword evidence="11" id="KW-0969">Cilium</keyword>
<dbReference type="PANTHER" id="PTHR35091">
    <property type="entry name" value="FLAGELLAR PROTEIN FLIL"/>
    <property type="match status" value="1"/>
</dbReference>
<evidence type="ECO:0000256" key="4">
    <source>
        <dbReference type="ARBA" id="ARBA00022475"/>
    </source>
</evidence>
<evidence type="ECO:0000256" key="10">
    <source>
        <dbReference type="RuleBase" id="RU364125"/>
    </source>
</evidence>
<feature type="transmembrane region" description="Helical" evidence="10">
    <location>
        <begin position="23"/>
        <end position="45"/>
    </location>
</feature>
<evidence type="ECO:0000256" key="2">
    <source>
        <dbReference type="ARBA" id="ARBA00004162"/>
    </source>
</evidence>
<dbReference type="EMBL" id="JACOFZ010000001">
    <property type="protein sequence ID" value="MBC3880309.1"/>
    <property type="molecule type" value="Genomic_DNA"/>
</dbReference>
<dbReference type="InterPro" id="IPR005503">
    <property type="entry name" value="FliL"/>
</dbReference>
<dbReference type="GO" id="GO:0006935">
    <property type="term" value="P:chemotaxis"/>
    <property type="evidence" value="ECO:0007669"/>
    <property type="project" value="UniProtKB-KW"/>
</dbReference>
<keyword evidence="6 10" id="KW-0812">Transmembrane</keyword>
<dbReference type="GO" id="GO:0005886">
    <property type="term" value="C:plasma membrane"/>
    <property type="evidence" value="ECO:0007669"/>
    <property type="project" value="UniProtKB-SubCell"/>
</dbReference>
<organism evidence="11 12">
    <name type="scientific">Undibacterium nitidum</name>
    <dbReference type="NCBI Taxonomy" id="2762298"/>
    <lineage>
        <taxon>Bacteria</taxon>
        <taxon>Pseudomonadati</taxon>
        <taxon>Pseudomonadota</taxon>
        <taxon>Betaproteobacteria</taxon>
        <taxon>Burkholderiales</taxon>
        <taxon>Oxalobacteraceae</taxon>
        <taxon>Undibacterium</taxon>
    </lineage>
</organism>
<reference evidence="11" key="1">
    <citation type="submission" date="2020-08" db="EMBL/GenBank/DDBJ databases">
        <title>Novel species isolated from subtropical streams in China.</title>
        <authorList>
            <person name="Lu H."/>
        </authorList>
    </citation>
    <scope>NUCLEOTIDE SEQUENCE</scope>
    <source>
        <strain evidence="11">LX22W</strain>
    </source>
</reference>
<keyword evidence="9 10" id="KW-0472">Membrane</keyword>
<comment type="similarity">
    <text evidence="3 10">Belongs to the FliL family.</text>
</comment>
<dbReference type="GO" id="GO:0071978">
    <property type="term" value="P:bacterial-type flagellum-dependent swarming motility"/>
    <property type="evidence" value="ECO:0007669"/>
    <property type="project" value="TreeGrafter"/>
</dbReference>
<accession>A0A923HJ18</accession>
<comment type="subcellular location">
    <subcellularLocation>
        <location evidence="10">Cell inner membrane</location>
    </subcellularLocation>
    <subcellularLocation>
        <location evidence="2">Cell membrane</location>
        <topology evidence="2">Single-pass membrane protein</topology>
    </subcellularLocation>
</comment>
<dbReference type="GO" id="GO:0009425">
    <property type="term" value="C:bacterial-type flagellum basal body"/>
    <property type="evidence" value="ECO:0007669"/>
    <property type="project" value="InterPro"/>
</dbReference>
<evidence type="ECO:0000313" key="12">
    <source>
        <dbReference type="Proteomes" id="UP000627446"/>
    </source>
</evidence>
<dbReference type="Proteomes" id="UP000627446">
    <property type="component" value="Unassembled WGS sequence"/>
</dbReference>
<protein>
    <recommendedName>
        <fullName evidence="10">Flagellar protein FliL</fullName>
    </recommendedName>
</protein>
<evidence type="ECO:0000256" key="5">
    <source>
        <dbReference type="ARBA" id="ARBA00022500"/>
    </source>
</evidence>
<keyword evidence="12" id="KW-1185">Reference proteome</keyword>
<dbReference type="RefSeq" id="WP_186915168.1">
    <property type="nucleotide sequence ID" value="NZ_JACOFZ010000001.1"/>
</dbReference>
<evidence type="ECO:0000256" key="8">
    <source>
        <dbReference type="ARBA" id="ARBA00022989"/>
    </source>
</evidence>
<keyword evidence="5 10" id="KW-0145">Chemotaxis</keyword>
<keyword evidence="11" id="KW-0966">Cell projection</keyword>
<dbReference type="Pfam" id="PF03748">
    <property type="entry name" value="FliL"/>
    <property type="match status" value="1"/>
</dbReference>
<keyword evidence="4" id="KW-1003">Cell membrane</keyword>
<sequence length="167" mass="17984">MSKAPAKPADDGAAPAGKSKKKLIVIILAAVVLLGGVGGGAFFFLSKKKGDSKEKEHKEEVAKAPVFLPLEPFVVNLQSEGGDKYLQVQMTLQVPDDAQVALIKANVPQVRSRLLMLLSSKDANEILTQEGKDKLIEEITEQINLPFVPKGDPQKVSGVFFTSFVVQ</sequence>
<comment type="function">
    <text evidence="1 10">Controls the rotational direction of flagella during chemotaxis.</text>
</comment>
<evidence type="ECO:0000256" key="1">
    <source>
        <dbReference type="ARBA" id="ARBA00002254"/>
    </source>
</evidence>
<dbReference type="NCBIfam" id="NF005435">
    <property type="entry name" value="PRK07021.1"/>
    <property type="match status" value="1"/>
</dbReference>
<evidence type="ECO:0000313" key="11">
    <source>
        <dbReference type="EMBL" id="MBC3880309.1"/>
    </source>
</evidence>
<keyword evidence="11" id="KW-0282">Flagellum</keyword>
<evidence type="ECO:0000256" key="9">
    <source>
        <dbReference type="ARBA" id="ARBA00023136"/>
    </source>
</evidence>